<evidence type="ECO:0000256" key="2">
    <source>
        <dbReference type="ARBA" id="ARBA00023125"/>
    </source>
</evidence>
<dbReference type="SUPFAM" id="SSF46689">
    <property type="entry name" value="Homeodomain-like"/>
    <property type="match status" value="1"/>
</dbReference>
<feature type="DNA-binding region" description="H-T-H motif" evidence="4">
    <location>
        <begin position="32"/>
        <end position="51"/>
    </location>
</feature>
<dbReference type="RefSeq" id="WP_231819612.1">
    <property type="nucleotide sequence ID" value="NZ_CP082781.1"/>
</dbReference>
<dbReference type="PANTHER" id="PTHR30055">
    <property type="entry name" value="HTH-TYPE TRANSCRIPTIONAL REGULATOR RUTR"/>
    <property type="match status" value="1"/>
</dbReference>
<evidence type="ECO:0000259" key="5">
    <source>
        <dbReference type="PROSITE" id="PS50977"/>
    </source>
</evidence>
<dbReference type="PROSITE" id="PS50977">
    <property type="entry name" value="HTH_TETR_2"/>
    <property type="match status" value="1"/>
</dbReference>
<evidence type="ECO:0000313" key="7">
    <source>
        <dbReference type="Proteomes" id="UP001199642"/>
    </source>
</evidence>
<dbReference type="Pfam" id="PF00440">
    <property type="entry name" value="TetR_N"/>
    <property type="match status" value="1"/>
</dbReference>
<dbReference type="Proteomes" id="UP001199642">
    <property type="component" value="Chromosome"/>
</dbReference>
<organism evidence="6 7">
    <name type="scientific">Microbacterium resistens</name>
    <dbReference type="NCBI Taxonomy" id="156977"/>
    <lineage>
        <taxon>Bacteria</taxon>
        <taxon>Bacillati</taxon>
        <taxon>Actinomycetota</taxon>
        <taxon>Actinomycetes</taxon>
        <taxon>Micrococcales</taxon>
        <taxon>Microbacteriaceae</taxon>
        <taxon>Microbacterium</taxon>
    </lineage>
</organism>
<keyword evidence="2 4" id="KW-0238">DNA-binding</keyword>
<dbReference type="InterPro" id="IPR050109">
    <property type="entry name" value="HTH-type_TetR-like_transc_reg"/>
</dbReference>
<evidence type="ECO:0000256" key="4">
    <source>
        <dbReference type="PROSITE-ProRule" id="PRU00335"/>
    </source>
</evidence>
<proteinExistence type="predicted"/>
<keyword evidence="3" id="KW-0804">Transcription</keyword>
<protein>
    <submittedName>
        <fullName evidence="6">TetR/AcrR family transcriptional regulator</fullName>
    </submittedName>
</protein>
<dbReference type="InterPro" id="IPR009057">
    <property type="entry name" value="Homeodomain-like_sf"/>
</dbReference>
<dbReference type="InterPro" id="IPR001647">
    <property type="entry name" value="HTH_TetR"/>
</dbReference>
<reference evidence="6 7" key="1">
    <citation type="submission" date="2023-01" db="EMBL/GenBank/DDBJ databases">
        <title>Characterization of estradiol degrading bacteria Microbacterium sp. MZT7 and reveal degrading genes through genome analysis.</title>
        <authorList>
            <person name="Hao P."/>
            <person name="Gao Y."/>
        </authorList>
    </citation>
    <scope>NUCLEOTIDE SEQUENCE [LARGE SCALE GENOMIC DNA]</scope>
    <source>
        <strain evidence="6 7">MZT7</strain>
    </source>
</reference>
<keyword evidence="1" id="KW-0805">Transcription regulation</keyword>
<accession>A0ABY3RPP9</accession>
<evidence type="ECO:0000256" key="1">
    <source>
        <dbReference type="ARBA" id="ARBA00023015"/>
    </source>
</evidence>
<sequence length="204" mass="21965">MPGPLPLAPDRRDALIAATLAEFDAHGYDGASLNRIIRTVGMSKSSFYHFVGSKAELFDAVIALLLDDVSERWRPPSAETFRADFWGSARAVLDDAGALTATDPALRALGRIFYLPGAPEDTGERARLLAAVRGWVGDVLDVGRETGAVRADLPAPLLADAAFAVLRTIDEWVLREERTPADAEIAERASLSLIRGLLSPDGDR</sequence>
<evidence type="ECO:0000256" key="3">
    <source>
        <dbReference type="ARBA" id="ARBA00023163"/>
    </source>
</evidence>
<name>A0ABY3RPP9_9MICO</name>
<dbReference type="EMBL" id="CP082781">
    <property type="protein sequence ID" value="UGS25851.1"/>
    <property type="molecule type" value="Genomic_DNA"/>
</dbReference>
<feature type="domain" description="HTH tetR-type" evidence="5">
    <location>
        <begin position="9"/>
        <end position="69"/>
    </location>
</feature>
<gene>
    <name evidence="6" type="ORF">K8F61_14495</name>
</gene>
<dbReference type="Gene3D" id="1.10.357.10">
    <property type="entry name" value="Tetracycline Repressor, domain 2"/>
    <property type="match status" value="1"/>
</dbReference>
<keyword evidence="7" id="KW-1185">Reference proteome</keyword>
<evidence type="ECO:0000313" key="6">
    <source>
        <dbReference type="EMBL" id="UGS25851.1"/>
    </source>
</evidence>
<dbReference type="PANTHER" id="PTHR30055:SF234">
    <property type="entry name" value="HTH-TYPE TRANSCRIPTIONAL REGULATOR BETI"/>
    <property type="match status" value="1"/>
</dbReference>